<protein>
    <recommendedName>
        <fullName evidence="7">Coiled-coil protein</fullName>
    </recommendedName>
</protein>
<feature type="transmembrane region" description="Helical" evidence="2">
    <location>
        <begin position="352"/>
        <end position="372"/>
    </location>
</feature>
<evidence type="ECO:0000313" key="5">
    <source>
        <dbReference type="Proteomes" id="UP000054698"/>
    </source>
</evidence>
<evidence type="ECO:0000313" key="4">
    <source>
        <dbReference type="EMBL" id="SPX60728.1"/>
    </source>
</evidence>
<evidence type="ECO:0000313" key="3">
    <source>
        <dbReference type="EMBL" id="KTD04160.1"/>
    </source>
</evidence>
<evidence type="ECO:0000256" key="2">
    <source>
        <dbReference type="SAM" id="Phobius"/>
    </source>
</evidence>
<feature type="transmembrane region" description="Helical" evidence="2">
    <location>
        <begin position="268"/>
        <end position="293"/>
    </location>
</feature>
<evidence type="ECO:0000256" key="1">
    <source>
        <dbReference type="SAM" id="MobiDB-lite"/>
    </source>
</evidence>
<name>A0A0W0U8A3_9GAMM</name>
<keyword evidence="2" id="KW-0812">Transmembrane</keyword>
<dbReference type="Proteomes" id="UP000054698">
    <property type="component" value="Unassembled WGS sequence"/>
</dbReference>
<feature type="transmembrane region" description="Helical" evidence="2">
    <location>
        <begin position="378"/>
        <end position="395"/>
    </location>
</feature>
<dbReference type="EMBL" id="UASS01000011">
    <property type="protein sequence ID" value="SPX60728.1"/>
    <property type="molecule type" value="Genomic_DNA"/>
</dbReference>
<organism evidence="3 5">
    <name type="scientific">Legionella feeleii</name>
    <dbReference type="NCBI Taxonomy" id="453"/>
    <lineage>
        <taxon>Bacteria</taxon>
        <taxon>Pseudomonadati</taxon>
        <taxon>Pseudomonadota</taxon>
        <taxon>Gammaproteobacteria</taxon>
        <taxon>Legionellales</taxon>
        <taxon>Legionellaceae</taxon>
        <taxon>Legionella</taxon>
    </lineage>
</organism>
<sequence>MTVAVLRHMGSLIGIDQLPVTSPGDNETVNWEFDKELAKQPATFFHPMITKHLELSVAYSVLCTRLLHDFSRPGVSKAELVEQLVAALMMAELLTPLYRDFLGEWHEVSRLQNEKKVFRDLLATQNYSFGASDDKAIVLSSWSGQRVRGATPNWNFPRLMFGRSRRLFTTLVPIIKDFELVRDYLIESKFGRKVAALDPYLGVVVSHASWLFFAPRLTVNSIVLLNFLVPSWWTATKDKRMGLWLGFLGQLQQRWFELGNDSLWMTSGLLNCFVLTGPLAPLGIYVTLSLFLFDVLWARLRARIEHNRLTGQQQIYDNMALDMGGEQTREWLELKSYREHFAQRVDFEDRRLFVTLVNTQMLMFGMCFAFPAFAATPLLPFLGALIVLTTTFVVNRHVQGLGQQRPVDRVIALSDKSGKSIYETGLTLFRPSEPTEPPKNTGLEEEVRKGMGKFISNEKGMSHSNSEPHFPVSQSPLASSDPTIRYDSPNSSFM</sequence>
<gene>
    <name evidence="3" type="ORF">Lfee_0248</name>
    <name evidence="4" type="ORF">NCTC12022_01461</name>
</gene>
<keyword evidence="2" id="KW-1133">Transmembrane helix</keyword>
<keyword evidence="2" id="KW-0472">Membrane</keyword>
<dbReference type="AlphaFoldDB" id="A0A0W0U8A3"/>
<feature type="region of interest" description="Disordered" evidence="1">
    <location>
        <begin position="454"/>
        <end position="494"/>
    </location>
</feature>
<reference evidence="4 6" key="2">
    <citation type="submission" date="2018-06" db="EMBL/GenBank/DDBJ databases">
        <authorList>
            <consortium name="Pathogen Informatics"/>
            <person name="Doyle S."/>
        </authorList>
    </citation>
    <scope>NUCLEOTIDE SEQUENCE [LARGE SCALE GENOMIC DNA]</scope>
    <source>
        <strain evidence="4 6">NCTC12022</strain>
    </source>
</reference>
<dbReference type="EMBL" id="LNYB01000009">
    <property type="protein sequence ID" value="KTD04160.1"/>
    <property type="molecule type" value="Genomic_DNA"/>
</dbReference>
<evidence type="ECO:0008006" key="7">
    <source>
        <dbReference type="Google" id="ProtNLM"/>
    </source>
</evidence>
<proteinExistence type="predicted"/>
<feature type="compositionally biased region" description="Polar residues" evidence="1">
    <location>
        <begin position="462"/>
        <end position="494"/>
    </location>
</feature>
<evidence type="ECO:0000313" key="6">
    <source>
        <dbReference type="Proteomes" id="UP000251942"/>
    </source>
</evidence>
<reference evidence="3 5" key="1">
    <citation type="submission" date="2015-11" db="EMBL/GenBank/DDBJ databases">
        <title>Genomic analysis of 38 Legionella species identifies large and diverse effector repertoires.</title>
        <authorList>
            <person name="Burstein D."/>
            <person name="Amaro F."/>
            <person name="Zusman T."/>
            <person name="Lifshitz Z."/>
            <person name="Cohen O."/>
            <person name="Gilbert J.A."/>
            <person name="Pupko T."/>
            <person name="Shuman H.A."/>
            <person name="Segal G."/>
        </authorList>
    </citation>
    <scope>NUCLEOTIDE SEQUENCE [LARGE SCALE GENOMIC DNA]</scope>
    <source>
        <strain evidence="3 5">WO-44C</strain>
    </source>
</reference>
<keyword evidence="5" id="KW-1185">Reference proteome</keyword>
<dbReference type="PATRIC" id="fig|453.4.peg.271"/>
<accession>A0A0W0U8A3</accession>
<dbReference type="STRING" id="453.Lfee_0248"/>
<dbReference type="Proteomes" id="UP000251942">
    <property type="component" value="Unassembled WGS sequence"/>
</dbReference>